<evidence type="ECO:0000313" key="6">
    <source>
        <dbReference type="EMBL" id="CAF9910373.1"/>
    </source>
</evidence>
<proteinExistence type="predicted"/>
<protein>
    <submittedName>
        <fullName evidence="6">Uncharacterized protein</fullName>
    </submittedName>
</protein>
<evidence type="ECO:0000259" key="3">
    <source>
        <dbReference type="Pfam" id="PF24587"/>
    </source>
</evidence>
<feature type="domain" description="DUF7613" evidence="4">
    <location>
        <begin position="786"/>
        <end position="939"/>
    </location>
</feature>
<sequence length="1091" mass="121432">MAGTESTANDLSRTGSRSLASITHATRWREKLKEKAGKLKGTLQPTAEEQESNVSDFLGNASHTRPIALGLQIPTNDALDPASYAPAPEYHTKLPKKSKGLTVTFSEKQPEIIGQGGDECEIPVQDVTGSWAGTTNQNAHRLMRKNSTELPKALSSGLSQDFLTVDASTNQRSSLQRAPTRKPVGGWEQKRLSMNMEEGLIQAQKGVDPEHKMPNKVNTSGHARSLPEPQSIDEQTEPVLPQLTPPIIVNSAHATESMSNAYHTPNGSGISKTAAVAGHGRQPSQDNHSHLHGMASPSMDKPANAYQQNLPIRINHDTSTTQQGTVNNFEHGRSLPGQVESDEFYSRVQHLRGVFRLAAEKAVDIESKALEHWLRMSSWWFLRGKTMLEKNAGPLAHNEFQVESGTIGHRTHQPYVDLAKAWWSMEEVLPDLIGAHSTASVSNTLDKFDNLDYPHLLNTYNDLSKSMRDFAISMQRNKLMPPPAVLIQGADPCIWIQYPPVAPGILSLTAFLDPRTLRSRIQRGFFPIMFDHTNRHAFLGRAFVEVDILSHQSFTDAGRLPCLLSIFRERSRSDLELTIISQDGQVNLHIQHDPSTGPTWANVKWQTRESSLLVDLSKDFQAMVRLAQDDFMLLQGVCSQTQQTEAEWHAVKAEQILFDGVIPVFHVAGPNASSNSFPPIPMRETSVRLFIRAASMKDGAIRRSIFDGYRLVARNSLAHNTVSCFSALFGKSTPILCSNLRGENEAPALLLRLHTEQDNPSLILTFKSVEQRSHFYMLVSGILRFPNEVISKDIPMLSMSVVELFDEANRTPPVYSLGSYITWNSLKVINEPQSEGPENLILSQSMRICSTSNCGSVVDLANLATGELQISLEVTNIKSIKVFRPAQDNVIVAFANNMVPKEEITNLQDTLGLTAKLPTARLYKFPTLEALHSFQRLVTGFEVIYDGLATAFSISHRRNMIPVHKRQEASGARIQILSQDNRGQRTFHLLAVLSDFPNGKIMSFQLHGANVFEATFKSSKYCLRFIDAKFALPKSPDNTEMAWDFICLDTPEYPAEHDDIMIGFDSEQERDDIARVLPAPIKTSRLQSLRR</sequence>
<evidence type="ECO:0000259" key="4">
    <source>
        <dbReference type="Pfam" id="PF24588"/>
    </source>
</evidence>
<gene>
    <name evidence="6" type="ORF">GOMPHAMPRED_007069</name>
</gene>
<keyword evidence="7" id="KW-1185">Reference proteome</keyword>
<dbReference type="EMBL" id="CAJPDQ010000005">
    <property type="protein sequence ID" value="CAF9910373.1"/>
    <property type="molecule type" value="Genomic_DNA"/>
</dbReference>
<organism evidence="6 7">
    <name type="scientific">Gomphillus americanus</name>
    <dbReference type="NCBI Taxonomy" id="1940652"/>
    <lineage>
        <taxon>Eukaryota</taxon>
        <taxon>Fungi</taxon>
        <taxon>Dikarya</taxon>
        <taxon>Ascomycota</taxon>
        <taxon>Pezizomycotina</taxon>
        <taxon>Lecanoromycetes</taxon>
        <taxon>OSLEUM clade</taxon>
        <taxon>Ostropomycetidae</taxon>
        <taxon>Ostropales</taxon>
        <taxon>Graphidaceae</taxon>
        <taxon>Gomphilloideae</taxon>
        <taxon>Gomphillus</taxon>
    </lineage>
</organism>
<feature type="region of interest" description="Disordered" evidence="1">
    <location>
        <begin position="1"/>
        <end position="26"/>
    </location>
</feature>
<dbReference type="OrthoDB" id="4356615at2759"/>
<feature type="compositionally biased region" description="Polar residues" evidence="1">
    <location>
        <begin position="1"/>
        <end position="24"/>
    </location>
</feature>
<dbReference type="Pfam" id="PF24586">
    <property type="entry name" value="DUF7611"/>
    <property type="match status" value="1"/>
</dbReference>
<name>A0A8H3I9T9_9LECA</name>
<dbReference type="InterPro" id="IPR056031">
    <property type="entry name" value="DUF7612"/>
</dbReference>
<feature type="domain" description="DUF7611" evidence="2">
    <location>
        <begin position="532"/>
        <end position="646"/>
    </location>
</feature>
<comment type="caution">
    <text evidence="6">The sequence shown here is derived from an EMBL/GenBank/DDBJ whole genome shotgun (WGS) entry which is preliminary data.</text>
</comment>
<feature type="compositionally biased region" description="Polar residues" evidence="1">
    <location>
        <begin position="261"/>
        <end position="271"/>
    </location>
</feature>
<dbReference type="Pfam" id="PF24587">
    <property type="entry name" value="DUF7612"/>
    <property type="match status" value="1"/>
</dbReference>
<accession>A0A8H3I9T9</accession>
<evidence type="ECO:0000259" key="2">
    <source>
        <dbReference type="Pfam" id="PF24586"/>
    </source>
</evidence>
<evidence type="ECO:0000256" key="1">
    <source>
        <dbReference type="SAM" id="MobiDB-lite"/>
    </source>
</evidence>
<dbReference type="InterPro" id="IPR056033">
    <property type="entry name" value="DUF7614"/>
</dbReference>
<reference evidence="6" key="1">
    <citation type="submission" date="2021-03" db="EMBL/GenBank/DDBJ databases">
        <authorList>
            <person name="Tagirdzhanova G."/>
        </authorList>
    </citation>
    <scope>NUCLEOTIDE SEQUENCE</scope>
</reference>
<evidence type="ECO:0000313" key="7">
    <source>
        <dbReference type="Proteomes" id="UP000664169"/>
    </source>
</evidence>
<dbReference type="InterPro" id="IPR056030">
    <property type="entry name" value="DUF7611"/>
</dbReference>
<feature type="domain" description="DUF7612" evidence="3">
    <location>
        <begin position="652"/>
        <end position="782"/>
    </location>
</feature>
<evidence type="ECO:0000259" key="5">
    <source>
        <dbReference type="Pfam" id="PF24589"/>
    </source>
</evidence>
<dbReference type="Pfam" id="PF24589">
    <property type="entry name" value="DUF7614"/>
    <property type="match status" value="1"/>
</dbReference>
<feature type="region of interest" description="Disordered" evidence="1">
    <location>
        <begin position="261"/>
        <end position="293"/>
    </location>
</feature>
<dbReference type="AlphaFoldDB" id="A0A8H3I9T9"/>
<dbReference type="Pfam" id="PF24588">
    <property type="entry name" value="DUF7613"/>
    <property type="match status" value="1"/>
</dbReference>
<dbReference type="InterPro" id="IPR056032">
    <property type="entry name" value="DUF7613"/>
</dbReference>
<feature type="domain" description="DUF7614" evidence="5">
    <location>
        <begin position="945"/>
        <end position="1078"/>
    </location>
</feature>
<dbReference type="Proteomes" id="UP000664169">
    <property type="component" value="Unassembled WGS sequence"/>
</dbReference>